<dbReference type="PANTHER" id="PTHR22748">
    <property type="entry name" value="AP ENDONUCLEASE"/>
    <property type="match status" value="1"/>
</dbReference>
<dbReference type="EMBL" id="JH688580">
    <property type="protein sequence ID" value="EJD32885.1"/>
    <property type="molecule type" value="Genomic_DNA"/>
</dbReference>
<evidence type="ECO:0000256" key="7">
    <source>
        <dbReference type="SAM" id="MobiDB-lite"/>
    </source>
</evidence>
<evidence type="ECO:0000256" key="6">
    <source>
        <dbReference type="SAM" id="Coils"/>
    </source>
</evidence>
<comment type="cofactor">
    <cofactor evidence="1">
        <name>Mg(2+)</name>
        <dbReference type="ChEBI" id="CHEBI:18420"/>
    </cofactor>
</comment>
<evidence type="ECO:0000313" key="9">
    <source>
        <dbReference type="EMBL" id="EJD32885.1"/>
    </source>
</evidence>
<evidence type="ECO:0000259" key="8">
    <source>
        <dbReference type="Pfam" id="PF03372"/>
    </source>
</evidence>
<feature type="compositionally biased region" description="Polar residues" evidence="7">
    <location>
        <begin position="106"/>
        <end position="124"/>
    </location>
</feature>
<dbReference type="PANTHER" id="PTHR22748:SF4">
    <property type="entry name" value="DNA-(APURINIC OR APYRIMIDINIC SITE) ENDONUCLEASE 2"/>
    <property type="match status" value="1"/>
</dbReference>
<dbReference type="KEGG" id="adl:AURDEDRAFT_131952"/>
<dbReference type="SUPFAM" id="SSF56219">
    <property type="entry name" value="DNase I-like"/>
    <property type="match status" value="1"/>
</dbReference>
<dbReference type="AlphaFoldDB" id="J0WM67"/>
<evidence type="ECO:0000256" key="3">
    <source>
        <dbReference type="ARBA" id="ARBA00022723"/>
    </source>
</evidence>
<evidence type="ECO:0000256" key="4">
    <source>
        <dbReference type="ARBA" id="ARBA00022801"/>
    </source>
</evidence>
<feature type="compositionally biased region" description="Acidic residues" evidence="7">
    <location>
        <begin position="154"/>
        <end position="171"/>
    </location>
</feature>
<dbReference type="GO" id="GO:0005634">
    <property type="term" value="C:nucleus"/>
    <property type="evidence" value="ECO:0007669"/>
    <property type="project" value="TreeGrafter"/>
</dbReference>
<sequence length="748" mass="84464">MHIPACRQVLYRLLAWEALLPDAKIPVHPNSLHPQQPTVSTNWYGPEPDCDGLAGLPPAIPAAEELADRVGGRHEREETPLASGGTSTPASPRCNTPVRRTVHTPPESSSLWGTSPSAHPQETPLSHHDDDDDSETESNASSGQPISWASSEISEYESEGDDGSDESDTENDPQTPDVGNQPNGSRKKTKACLMIASENIRGRGSQSMRGNMKWKKLAEDMRSQRIGIMAIQETHLSEEHVEDIQTYHSHLLVENSPCPDNPTGAGGIALVFNKLITNYNSVVTKVLVPGRALFARIEWHKGRWLRLLAVYASTDRVENHNMWEEIRTKMEARSWNLGLPDIVLGDFNFVEDPVDRFPAELGKMDKPPAFSNLKRFLKIKDGWRSVNPNATDWSWRDASRQHMSRLDRIYMSENLLSRSRDWDITISGITKNDHSRVSTKIYALGEDSRGKGRWAMKESLTRDSSFLATANKLIAKAYEEIKTAKRMLRRREHNAQTIWQQLKIDIRSAARKRTTEINCKRLTRMRHLLSQRKIAVSTLREAPPGERVAAERTLRKAEEALQDEKDRDYHRTFSLRSTKAWTEAETMSKSWFRWIKERKKNEDIPFLAKPGSNPPEMITNARRMAECAGEYHDKAQQKDLDIDPAERARAIKSALASVTTRLSAGDRQKMAASVCRTDIAMSIRRAKNGKAAGTDGIIHELWKALHSKFEAETKETKVWTDIAGVMAEVFQDIEDNGISEESKFTEGW</sequence>
<accession>J0WM67</accession>
<dbReference type="OMA" id="FARIEWH"/>
<dbReference type="Pfam" id="PF03372">
    <property type="entry name" value="Exo_endo_phos"/>
    <property type="match status" value="1"/>
</dbReference>
<dbReference type="Gene3D" id="3.60.10.10">
    <property type="entry name" value="Endonuclease/exonuclease/phosphatase"/>
    <property type="match status" value="1"/>
</dbReference>
<keyword evidence="3" id="KW-0479">Metal-binding</keyword>
<name>J0WM67_AURST</name>
<dbReference type="InParanoid" id="J0WM67"/>
<comment type="similarity">
    <text evidence="2">Belongs to the DNA repair enzymes AP/ExoA family.</text>
</comment>
<feature type="compositionally biased region" description="Polar residues" evidence="7">
    <location>
        <begin position="173"/>
        <end position="184"/>
    </location>
</feature>
<dbReference type="GO" id="GO:0006284">
    <property type="term" value="P:base-excision repair"/>
    <property type="evidence" value="ECO:0007669"/>
    <property type="project" value="TreeGrafter"/>
</dbReference>
<proteinExistence type="inferred from homology"/>
<keyword evidence="6" id="KW-0175">Coiled coil</keyword>
<evidence type="ECO:0000313" key="10">
    <source>
        <dbReference type="Proteomes" id="UP000006514"/>
    </source>
</evidence>
<protein>
    <submittedName>
        <fullName evidence="9">DNase I-like protein</fullName>
    </submittedName>
</protein>
<dbReference type="eggNOG" id="ENOG502SMUP">
    <property type="taxonomic scope" value="Eukaryota"/>
</dbReference>
<keyword evidence="10" id="KW-1185">Reference proteome</keyword>
<dbReference type="GO" id="GO:0008311">
    <property type="term" value="F:double-stranded DNA 3'-5' DNA exonuclease activity"/>
    <property type="evidence" value="ECO:0007669"/>
    <property type="project" value="TreeGrafter"/>
</dbReference>
<feature type="region of interest" description="Disordered" evidence="7">
    <location>
        <begin position="69"/>
        <end position="190"/>
    </location>
</feature>
<evidence type="ECO:0000256" key="1">
    <source>
        <dbReference type="ARBA" id="ARBA00001946"/>
    </source>
</evidence>
<reference evidence="10" key="1">
    <citation type="journal article" date="2012" name="Science">
        <title>The Paleozoic origin of enzymatic lignin decomposition reconstructed from 31 fungal genomes.</title>
        <authorList>
            <person name="Floudas D."/>
            <person name="Binder M."/>
            <person name="Riley R."/>
            <person name="Barry K."/>
            <person name="Blanchette R.A."/>
            <person name="Henrissat B."/>
            <person name="Martinez A.T."/>
            <person name="Otillar R."/>
            <person name="Spatafora J.W."/>
            <person name="Yadav J.S."/>
            <person name="Aerts A."/>
            <person name="Benoit I."/>
            <person name="Boyd A."/>
            <person name="Carlson A."/>
            <person name="Copeland A."/>
            <person name="Coutinho P.M."/>
            <person name="de Vries R.P."/>
            <person name="Ferreira P."/>
            <person name="Findley K."/>
            <person name="Foster B."/>
            <person name="Gaskell J."/>
            <person name="Glotzer D."/>
            <person name="Gorecki P."/>
            <person name="Heitman J."/>
            <person name="Hesse C."/>
            <person name="Hori C."/>
            <person name="Igarashi K."/>
            <person name="Jurgens J.A."/>
            <person name="Kallen N."/>
            <person name="Kersten P."/>
            <person name="Kohler A."/>
            <person name="Kuees U."/>
            <person name="Kumar T.K.A."/>
            <person name="Kuo A."/>
            <person name="LaButti K."/>
            <person name="Larrondo L.F."/>
            <person name="Lindquist E."/>
            <person name="Ling A."/>
            <person name="Lombard V."/>
            <person name="Lucas S."/>
            <person name="Lundell T."/>
            <person name="Martin R."/>
            <person name="McLaughlin D.J."/>
            <person name="Morgenstern I."/>
            <person name="Morin E."/>
            <person name="Murat C."/>
            <person name="Nagy L.G."/>
            <person name="Nolan M."/>
            <person name="Ohm R.A."/>
            <person name="Patyshakuliyeva A."/>
            <person name="Rokas A."/>
            <person name="Ruiz-Duenas F.J."/>
            <person name="Sabat G."/>
            <person name="Salamov A."/>
            <person name="Samejima M."/>
            <person name="Schmutz J."/>
            <person name="Slot J.C."/>
            <person name="St John F."/>
            <person name="Stenlid J."/>
            <person name="Sun H."/>
            <person name="Sun S."/>
            <person name="Syed K."/>
            <person name="Tsang A."/>
            <person name="Wiebenga A."/>
            <person name="Young D."/>
            <person name="Pisabarro A."/>
            <person name="Eastwood D.C."/>
            <person name="Martin F."/>
            <person name="Cullen D."/>
            <person name="Grigoriev I.V."/>
            <person name="Hibbett D.S."/>
        </authorList>
    </citation>
    <scope>NUCLEOTIDE SEQUENCE [LARGE SCALE GENOMIC DNA]</scope>
    <source>
        <strain evidence="10">TFB10046</strain>
    </source>
</reference>
<keyword evidence="5" id="KW-0460">Magnesium</keyword>
<gene>
    <name evidence="9" type="ORF">AURDEDRAFT_131952</name>
</gene>
<feature type="non-terminal residue" evidence="9">
    <location>
        <position position="748"/>
    </location>
</feature>
<dbReference type="CDD" id="cd09076">
    <property type="entry name" value="L1-EN"/>
    <property type="match status" value="1"/>
</dbReference>
<dbReference type="InterPro" id="IPR004808">
    <property type="entry name" value="AP_endonuc_1"/>
</dbReference>
<evidence type="ECO:0000256" key="5">
    <source>
        <dbReference type="ARBA" id="ARBA00022842"/>
    </source>
</evidence>
<dbReference type="GO" id="GO:0008081">
    <property type="term" value="F:phosphoric diester hydrolase activity"/>
    <property type="evidence" value="ECO:0007669"/>
    <property type="project" value="TreeGrafter"/>
</dbReference>
<dbReference type="InterPro" id="IPR036691">
    <property type="entry name" value="Endo/exonu/phosph_ase_sf"/>
</dbReference>
<dbReference type="InterPro" id="IPR005135">
    <property type="entry name" value="Endo/exonuclease/phosphatase"/>
</dbReference>
<dbReference type="Proteomes" id="UP000006514">
    <property type="component" value="Unassembled WGS sequence"/>
</dbReference>
<feature type="compositionally biased region" description="Basic and acidic residues" evidence="7">
    <location>
        <begin position="69"/>
        <end position="79"/>
    </location>
</feature>
<feature type="domain" description="Endonuclease/exonuclease/phosphatase" evidence="8">
    <location>
        <begin position="215"/>
        <end position="422"/>
    </location>
</feature>
<evidence type="ECO:0000256" key="2">
    <source>
        <dbReference type="ARBA" id="ARBA00007092"/>
    </source>
</evidence>
<feature type="coiled-coil region" evidence="6">
    <location>
        <begin position="467"/>
        <end position="494"/>
    </location>
</feature>
<feature type="compositionally biased region" description="Polar residues" evidence="7">
    <location>
        <begin position="137"/>
        <end position="149"/>
    </location>
</feature>
<dbReference type="OrthoDB" id="416119at2759"/>
<dbReference type="GO" id="GO:0046872">
    <property type="term" value="F:metal ion binding"/>
    <property type="evidence" value="ECO:0007669"/>
    <property type="project" value="UniProtKB-KW"/>
</dbReference>
<keyword evidence="4" id="KW-0378">Hydrolase</keyword>
<feature type="compositionally biased region" description="Polar residues" evidence="7">
    <location>
        <begin position="84"/>
        <end position="94"/>
    </location>
</feature>
<organism evidence="9 10">
    <name type="scientific">Auricularia subglabra (strain TFB-10046 / SS5)</name>
    <name type="common">White-rot fungus</name>
    <name type="synonym">Auricularia delicata (strain TFB10046)</name>
    <dbReference type="NCBI Taxonomy" id="717982"/>
    <lineage>
        <taxon>Eukaryota</taxon>
        <taxon>Fungi</taxon>
        <taxon>Dikarya</taxon>
        <taxon>Basidiomycota</taxon>
        <taxon>Agaricomycotina</taxon>
        <taxon>Agaricomycetes</taxon>
        <taxon>Auriculariales</taxon>
        <taxon>Auriculariaceae</taxon>
        <taxon>Auricularia</taxon>
    </lineage>
</organism>
<dbReference type="GO" id="GO:0003906">
    <property type="term" value="F:DNA-(apurinic or apyrimidinic site) endonuclease activity"/>
    <property type="evidence" value="ECO:0007669"/>
    <property type="project" value="TreeGrafter"/>
</dbReference>